<dbReference type="GO" id="GO:0006487">
    <property type="term" value="P:protein N-linked glycosylation"/>
    <property type="evidence" value="ECO:0007669"/>
    <property type="project" value="TreeGrafter"/>
</dbReference>
<dbReference type="CDD" id="cd05008">
    <property type="entry name" value="SIS_GlmS_GlmD_1"/>
    <property type="match status" value="1"/>
</dbReference>
<evidence type="ECO:0000313" key="13">
    <source>
        <dbReference type="EMBL" id="VCU09814.1"/>
    </source>
</evidence>
<dbReference type="InterPro" id="IPR046348">
    <property type="entry name" value="SIS_dom_sf"/>
</dbReference>
<comment type="caution">
    <text evidence="13">The sequence shown here is derived from an EMBL/GenBank/DDBJ whole genome shotgun (WGS) entry which is preliminary data.</text>
</comment>
<keyword evidence="7 10" id="KW-0808">Transferase</keyword>
<dbReference type="Pfam" id="PF13522">
    <property type="entry name" value="GATase_6"/>
    <property type="match status" value="1"/>
</dbReference>
<keyword evidence="5 10" id="KW-0963">Cytoplasm</keyword>
<evidence type="ECO:0000256" key="1">
    <source>
        <dbReference type="ARBA" id="ARBA00001031"/>
    </source>
</evidence>
<dbReference type="FunFam" id="3.40.50.10490:FF:000001">
    <property type="entry name" value="Glutamine--fructose-6-phosphate aminotransferase [isomerizing]"/>
    <property type="match status" value="1"/>
</dbReference>
<feature type="active site" description="For Fru-6P isomerization activity" evidence="10">
    <location>
        <position position="602"/>
    </location>
</feature>
<dbReference type="SUPFAM" id="SSF53697">
    <property type="entry name" value="SIS domain"/>
    <property type="match status" value="1"/>
</dbReference>
<evidence type="ECO:0000256" key="9">
    <source>
        <dbReference type="ARBA" id="ARBA00022962"/>
    </source>
</evidence>
<feature type="domain" description="SIS" evidence="12">
    <location>
        <begin position="283"/>
        <end position="422"/>
    </location>
</feature>
<evidence type="ECO:0000256" key="7">
    <source>
        <dbReference type="ARBA" id="ARBA00022679"/>
    </source>
</evidence>
<dbReference type="AlphaFoldDB" id="A0A447CX02"/>
<organism evidence="13 14">
    <name type="scientific">Rhodoplanes serenus</name>
    <dbReference type="NCBI Taxonomy" id="200615"/>
    <lineage>
        <taxon>Bacteria</taxon>
        <taxon>Pseudomonadati</taxon>
        <taxon>Pseudomonadota</taxon>
        <taxon>Alphaproteobacteria</taxon>
        <taxon>Hyphomicrobiales</taxon>
        <taxon>Nitrobacteraceae</taxon>
        <taxon>Rhodoplanes</taxon>
    </lineage>
</organism>
<dbReference type="GO" id="GO:0005975">
    <property type="term" value="P:carbohydrate metabolic process"/>
    <property type="evidence" value="ECO:0007669"/>
    <property type="project" value="UniProtKB-UniRule"/>
</dbReference>
<dbReference type="OrthoDB" id="9761808at2"/>
<dbReference type="NCBIfam" id="NF001484">
    <property type="entry name" value="PRK00331.1"/>
    <property type="match status" value="1"/>
</dbReference>
<dbReference type="InterPro" id="IPR035466">
    <property type="entry name" value="GlmS/AgaS_SIS"/>
</dbReference>
<reference evidence="14" key="1">
    <citation type="submission" date="2018-10" db="EMBL/GenBank/DDBJ databases">
        <authorList>
            <person name="Peiro R."/>
            <person name="Begona"/>
            <person name="Cbmso G."/>
            <person name="Lopez M."/>
            <person name="Gonzalez S."/>
            <person name="Sacristan E."/>
            <person name="Castillo E."/>
        </authorList>
    </citation>
    <scope>NUCLEOTIDE SEQUENCE [LARGE SCALE GENOMIC DNA]</scope>
</reference>
<dbReference type="EC" id="2.6.1.16" evidence="3 10"/>
<dbReference type="RefSeq" id="WP_129609613.1">
    <property type="nucleotide sequence ID" value="NZ_UWOC01000155.1"/>
</dbReference>
<dbReference type="InterPro" id="IPR047084">
    <property type="entry name" value="GFAT_N"/>
</dbReference>
<dbReference type="FunFam" id="3.60.20.10:FF:000006">
    <property type="entry name" value="Glutamine--fructose-6-phosphate aminotransferase [isomerizing]"/>
    <property type="match status" value="1"/>
</dbReference>
<feature type="domain" description="SIS" evidence="12">
    <location>
        <begin position="455"/>
        <end position="597"/>
    </location>
</feature>
<dbReference type="PANTHER" id="PTHR10937:SF0">
    <property type="entry name" value="GLUTAMINE--FRUCTOSE-6-PHOSPHATE TRANSAMINASE (ISOMERIZING)"/>
    <property type="match status" value="1"/>
</dbReference>
<evidence type="ECO:0000259" key="12">
    <source>
        <dbReference type="PROSITE" id="PS51464"/>
    </source>
</evidence>
<protein>
    <recommendedName>
        <fullName evidence="4 10">Glutamine--fructose-6-phosphate aminotransferase [isomerizing]</fullName>
        <ecNumber evidence="3 10">2.6.1.16</ecNumber>
    </recommendedName>
    <alternativeName>
        <fullName evidence="10">D-fructose-6-phosphate amidotransferase</fullName>
    </alternativeName>
    <alternativeName>
        <fullName evidence="10">GFAT</fullName>
    </alternativeName>
    <alternativeName>
        <fullName evidence="10">Glucosamine-6-phosphate synthase</fullName>
    </alternativeName>
    <alternativeName>
        <fullName evidence="10">Hexosephosphate aminotransferase</fullName>
    </alternativeName>
    <alternativeName>
        <fullName evidence="10">L-glutamine--D-fructose-6-phosphate amidotransferase</fullName>
    </alternativeName>
</protein>
<dbReference type="PROSITE" id="PS51464">
    <property type="entry name" value="SIS"/>
    <property type="match status" value="2"/>
</dbReference>
<dbReference type="Gene3D" id="3.40.50.10490">
    <property type="entry name" value="Glucose-6-phosphate isomerase like protein, domain 1"/>
    <property type="match status" value="2"/>
</dbReference>
<comment type="subcellular location">
    <subcellularLocation>
        <location evidence="2 10">Cytoplasm</location>
    </subcellularLocation>
</comment>
<keyword evidence="14" id="KW-1185">Reference proteome</keyword>
<comment type="function">
    <text evidence="10">Catalyzes the first step in hexosamine metabolism, converting fructose-6P into glucosamine-6P using glutamine as a nitrogen source.</text>
</comment>
<feature type="initiator methionine" description="Removed" evidence="10">
    <location>
        <position position="1"/>
    </location>
</feature>
<keyword evidence="6 10" id="KW-0032">Aminotransferase</keyword>
<dbReference type="InterPro" id="IPR017932">
    <property type="entry name" value="GATase_2_dom"/>
</dbReference>
<evidence type="ECO:0000313" key="14">
    <source>
        <dbReference type="Proteomes" id="UP000289200"/>
    </source>
</evidence>
<evidence type="ECO:0000256" key="4">
    <source>
        <dbReference type="ARBA" id="ARBA00016090"/>
    </source>
</evidence>
<dbReference type="GO" id="GO:0004360">
    <property type="term" value="F:glutamine-fructose-6-phosphate transaminase (isomerizing) activity"/>
    <property type="evidence" value="ECO:0007669"/>
    <property type="project" value="UniProtKB-UniRule"/>
</dbReference>
<feature type="active site" description="Nucleophile; for GATase activity" evidence="10">
    <location>
        <position position="2"/>
    </location>
</feature>
<evidence type="ECO:0000256" key="3">
    <source>
        <dbReference type="ARBA" id="ARBA00012916"/>
    </source>
</evidence>
<evidence type="ECO:0000256" key="6">
    <source>
        <dbReference type="ARBA" id="ARBA00022576"/>
    </source>
</evidence>
<name>A0A447CX02_9BRAD</name>
<gene>
    <name evidence="13" type="primary">nodM</name>
    <name evidence="10" type="synonym">glmS</name>
    <name evidence="13" type="ORF">RHODGE_RHODGE_02985</name>
</gene>
<dbReference type="GO" id="GO:0005829">
    <property type="term" value="C:cytosol"/>
    <property type="evidence" value="ECO:0007669"/>
    <property type="project" value="TreeGrafter"/>
</dbReference>
<dbReference type="InterPro" id="IPR035490">
    <property type="entry name" value="GlmS/FrlB_SIS"/>
</dbReference>
<evidence type="ECO:0000256" key="2">
    <source>
        <dbReference type="ARBA" id="ARBA00004496"/>
    </source>
</evidence>
<comment type="catalytic activity">
    <reaction evidence="1 10">
        <text>D-fructose 6-phosphate + L-glutamine = D-glucosamine 6-phosphate + L-glutamate</text>
        <dbReference type="Rhea" id="RHEA:13237"/>
        <dbReference type="ChEBI" id="CHEBI:29985"/>
        <dbReference type="ChEBI" id="CHEBI:58359"/>
        <dbReference type="ChEBI" id="CHEBI:58725"/>
        <dbReference type="ChEBI" id="CHEBI:61527"/>
        <dbReference type="EC" id="2.6.1.16"/>
    </reaction>
</comment>
<evidence type="ECO:0000256" key="10">
    <source>
        <dbReference type="HAMAP-Rule" id="MF_00164"/>
    </source>
</evidence>
<proteinExistence type="inferred from homology"/>
<dbReference type="FunFam" id="3.40.50.10490:FF:000002">
    <property type="entry name" value="Glutamine--fructose-6-phosphate aminotransferase [isomerizing]"/>
    <property type="match status" value="1"/>
</dbReference>
<dbReference type="InterPro" id="IPR005855">
    <property type="entry name" value="GFAT"/>
</dbReference>
<feature type="domain" description="Glutamine amidotransferase type-2" evidence="11">
    <location>
        <begin position="2"/>
        <end position="217"/>
    </location>
</feature>
<evidence type="ECO:0000256" key="8">
    <source>
        <dbReference type="ARBA" id="ARBA00022737"/>
    </source>
</evidence>
<dbReference type="CDD" id="cd05009">
    <property type="entry name" value="SIS_GlmS_GlmD_2"/>
    <property type="match status" value="1"/>
</dbReference>
<dbReference type="PANTHER" id="PTHR10937">
    <property type="entry name" value="GLUCOSAMINE--FRUCTOSE-6-PHOSPHATE AMINOTRANSFERASE, ISOMERIZING"/>
    <property type="match status" value="1"/>
</dbReference>
<dbReference type="GO" id="GO:0097367">
    <property type="term" value="F:carbohydrate derivative binding"/>
    <property type="evidence" value="ECO:0007669"/>
    <property type="project" value="InterPro"/>
</dbReference>
<dbReference type="NCBIfam" id="TIGR01135">
    <property type="entry name" value="glmS"/>
    <property type="match status" value="1"/>
</dbReference>
<dbReference type="CDD" id="cd00714">
    <property type="entry name" value="GFAT"/>
    <property type="match status" value="1"/>
</dbReference>
<dbReference type="GO" id="GO:0006002">
    <property type="term" value="P:fructose 6-phosphate metabolic process"/>
    <property type="evidence" value="ECO:0007669"/>
    <property type="project" value="TreeGrafter"/>
</dbReference>
<accession>A0A447CX02</accession>
<evidence type="ECO:0000259" key="11">
    <source>
        <dbReference type="PROSITE" id="PS51278"/>
    </source>
</evidence>
<dbReference type="GO" id="GO:0046349">
    <property type="term" value="P:amino sugar biosynthetic process"/>
    <property type="evidence" value="ECO:0007669"/>
    <property type="project" value="UniProtKB-ARBA"/>
</dbReference>
<keyword evidence="9" id="KW-0315">Glutamine amidotransferase</keyword>
<dbReference type="InterPro" id="IPR001347">
    <property type="entry name" value="SIS_dom"/>
</dbReference>
<dbReference type="HAMAP" id="MF_00164">
    <property type="entry name" value="GlmS"/>
    <property type="match status" value="1"/>
</dbReference>
<dbReference type="GO" id="GO:0006047">
    <property type="term" value="P:UDP-N-acetylglucosamine metabolic process"/>
    <property type="evidence" value="ECO:0007669"/>
    <property type="project" value="TreeGrafter"/>
</dbReference>
<sequence length="607" mass="65388">MCGIIGILGREAVAPQLVDALKRLEYRGYDSAGVATLENGRLTRRRAEGKLKNLEQRLAREPLAGLVGIGHTRWATHGRPNEINAHPHAADRVAVVHNGIIENFNELRGELEGRGVRFASETDTEVVAQLVAAVMAEGFGPVEAVKAVLPRLRGAFALAFVFEGEDDLMIGARRGSPLAVGYGDGEMYLGSDAIALAPFTSRISYLEDGDWVVLHRGSVQIYDEAGAPVERPVLTSSASAFLVDKGNFRHFMAKEIHEQPEVVGHTLAHYVDFAAERIVLPDLPFDFRDIERVTIAACGTAYYAGLTGKYWFERLARLPVAVEIASELRYGDAPLAPGNLAVFVSQSGETADTLATLRHAKANGQHVVSVVNVPTSTIARESDVVMPTLAGPEIGVASTKAFTCQLVVLACIAIAAGRARGNLSEDDERRLVRALTEVPRHMTAALALEPEIEKLARDIAKSRDVLYLGRGTSFPLALEGALKLKEISYIHAEGYAAGELKHGPIALIDETIPVIVIAPHDRVFEKTVSNMQEVAARGGRIILVTDPQGAKEATVESLATLVLPHMPASVTPMVYALPVQMLAYHAAVIMGTDVDQPRNLAKSVTVE</sequence>
<dbReference type="PROSITE" id="PS51278">
    <property type="entry name" value="GATASE_TYPE_2"/>
    <property type="match status" value="1"/>
</dbReference>
<keyword evidence="8" id="KW-0677">Repeat</keyword>
<dbReference type="SUPFAM" id="SSF56235">
    <property type="entry name" value="N-terminal nucleophile aminohydrolases (Ntn hydrolases)"/>
    <property type="match status" value="1"/>
</dbReference>
<comment type="subunit">
    <text evidence="10">Homodimer.</text>
</comment>
<dbReference type="Pfam" id="PF01380">
    <property type="entry name" value="SIS"/>
    <property type="match status" value="2"/>
</dbReference>
<dbReference type="Gene3D" id="3.60.20.10">
    <property type="entry name" value="Glutamine Phosphoribosylpyrophosphate, subunit 1, domain 1"/>
    <property type="match status" value="1"/>
</dbReference>
<dbReference type="Proteomes" id="UP000289200">
    <property type="component" value="Unassembled WGS sequence"/>
</dbReference>
<dbReference type="EMBL" id="UWOC01000155">
    <property type="protein sequence ID" value="VCU09814.1"/>
    <property type="molecule type" value="Genomic_DNA"/>
</dbReference>
<dbReference type="InterPro" id="IPR029055">
    <property type="entry name" value="Ntn_hydrolases_N"/>
</dbReference>
<evidence type="ECO:0000256" key="5">
    <source>
        <dbReference type="ARBA" id="ARBA00022490"/>
    </source>
</evidence>